<dbReference type="InterPro" id="IPR036390">
    <property type="entry name" value="WH_DNA-bd_sf"/>
</dbReference>
<feature type="domain" description="HTH iclR-type" evidence="4">
    <location>
        <begin position="6"/>
        <end position="66"/>
    </location>
</feature>
<dbReference type="SUPFAM" id="SSF46785">
    <property type="entry name" value="Winged helix' DNA-binding domain"/>
    <property type="match status" value="1"/>
</dbReference>
<dbReference type="RefSeq" id="WP_075607941.1">
    <property type="nucleotide sequence ID" value="NZ_CP052766.1"/>
</dbReference>
<dbReference type="PANTHER" id="PTHR30136">
    <property type="entry name" value="HELIX-TURN-HELIX TRANSCRIPTIONAL REGULATOR, ICLR FAMILY"/>
    <property type="match status" value="1"/>
</dbReference>
<dbReference type="GO" id="GO:0003677">
    <property type="term" value="F:DNA binding"/>
    <property type="evidence" value="ECO:0007669"/>
    <property type="project" value="UniProtKB-KW"/>
</dbReference>
<dbReference type="PANTHER" id="PTHR30136:SF35">
    <property type="entry name" value="HTH-TYPE TRANSCRIPTIONAL REGULATOR RV1719"/>
    <property type="match status" value="1"/>
</dbReference>
<evidence type="ECO:0000313" key="6">
    <source>
        <dbReference type="EMBL" id="QJR80760.1"/>
    </source>
</evidence>
<evidence type="ECO:0000256" key="2">
    <source>
        <dbReference type="ARBA" id="ARBA00023125"/>
    </source>
</evidence>
<evidence type="ECO:0000256" key="3">
    <source>
        <dbReference type="ARBA" id="ARBA00023163"/>
    </source>
</evidence>
<dbReference type="KEGG" id="apel:CA267_008205"/>
<reference evidence="6 7" key="2">
    <citation type="submission" date="2020-04" db="EMBL/GenBank/DDBJ databases">
        <title>Complete genome sequence of Alteromonas pelagimontana 5.12T.</title>
        <authorList>
            <person name="Sinha R.K."/>
            <person name="Krishnan K.P."/>
            <person name="Kurian J.P."/>
        </authorList>
    </citation>
    <scope>NUCLEOTIDE SEQUENCE [LARGE SCALE GENOMIC DNA]</scope>
    <source>
        <strain evidence="6 7">5.12</strain>
    </source>
</reference>
<proteinExistence type="predicted"/>
<name>A0A6M4MDR4_9ALTE</name>
<protein>
    <submittedName>
        <fullName evidence="6">Helix-turn-helix domain-containing protein</fullName>
    </submittedName>
</protein>
<dbReference type="InterPro" id="IPR050707">
    <property type="entry name" value="HTH_MetabolicPath_Reg"/>
</dbReference>
<evidence type="ECO:0000256" key="1">
    <source>
        <dbReference type="ARBA" id="ARBA00023015"/>
    </source>
</evidence>
<evidence type="ECO:0000259" key="5">
    <source>
        <dbReference type="PROSITE" id="PS51078"/>
    </source>
</evidence>
<dbReference type="SUPFAM" id="SSF55781">
    <property type="entry name" value="GAF domain-like"/>
    <property type="match status" value="1"/>
</dbReference>
<keyword evidence="7" id="KW-1185">Reference proteome</keyword>
<reference evidence="7" key="1">
    <citation type="submission" date="2014-12" db="EMBL/GenBank/DDBJ databases">
        <title>Complete genome sequence of a multi-drug resistant Klebsiella pneumoniae.</title>
        <authorList>
            <person name="Hua X."/>
            <person name="Chen Q."/>
            <person name="Li X."/>
            <person name="Feng Y."/>
            <person name="Ruan Z."/>
            <person name="Yu Y."/>
        </authorList>
    </citation>
    <scope>NUCLEOTIDE SEQUENCE [LARGE SCALE GENOMIC DNA]</scope>
    <source>
        <strain evidence="7">5.12</strain>
    </source>
</reference>
<evidence type="ECO:0000313" key="7">
    <source>
        <dbReference type="Proteomes" id="UP000219285"/>
    </source>
</evidence>
<keyword evidence="3" id="KW-0804">Transcription</keyword>
<dbReference type="InterPro" id="IPR014757">
    <property type="entry name" value="Tscrpt_reg_IclR_C"/>
</dbReference>
<organism evidence="6 7">
    <name type="scientific">Alteromonas pelagimontana</name>
    <dbReference type="NCBI Taxonomy" id="1858656"/>
    <lineage>
        <taxon>Bacteria</taxon>
        <taxon>Pseudomonadati</taxon>
        <taxon>Pseudomonadota</taxon>
        <taxon>Gammaproteobacteria</taxon>
        <taxon>Alteromonadales</taxon>
        <taxon>Alteromonadaceae</taxon>
        <taxon>Alteromonas/Salinimonas group</taxon>
        <taxon>Alteromonas</taxon>
    </lineage>
</organism>
<dbReference type="AlphaFoldDB" id="A0A6M4MDR4"/>
<feature type="domain" description="IclR-ED" evidence="5">
    <location>
        <begin position="67"/>
        <end position="246"/>
    </location>
</feature>
<dbReference type="Gene3D" id="3.30.450.40">
    <property type="match status" value="1"/>
</dbReference>
<dbReference type="GO" id="GO:0045892">
    <property type="term" value="P:negative regulation of DNA-templated transcription"/>
    <property type="evidence" value="ECO:0007669"/>
    <property type="project" value="TreeGrafter"/>
</dbReference>
<dbReference type="Proteomes" id="UP000219285">
    <property type="component" value="Chromosome"/>
</dbReference>
<dbReference type="GO" id="GO:0003700">
    <property type="term" value="F:DNA-binding transcription factor activity"/>
    <property type="evidence" value="ECO:0007669"/>
    <property type="project" value="TreeGrafter"/>
</dbReference>
<keyword evidence="1" id="KW-0805">Transcription regulation</keyword>
<dbReference type="InterPro" id="IPR029016">
    <property type="entry name" value="GAF-like_dom_sf"/>
</dbReference>
<dbReference type="InterPro" id="IPR036388">
    <property type="entry name" value="WH-like_DNA-bd_sf"/>
</dbReference>
<dbReference type="InterPro" id="IPR005471">
    <property type="entry name" value="Tscrpt_reg_IclR_N"/>
</dbReference>
<dbReference type="EMBL" id="CP052766">
    <property type="protein sequence ID" value="QJR80760.1"/>
    <property type="molecule type" value="Genomic_DNA"/>
</dbReference>
<sequence length="250" mass="27861">MERYLIPSVFQAIQLCDLLAKEVNGLSAADIEEALSLPQSTVFRLLRTLISERVVQKRGKRYFHGNRIYEISATNAEGRYLQRLLAPAVASLLANCDCSVIVSVPSEFSAFIIDVIDRSPNRISSFRPGTRLSLLDSAPGHVMLAYHPDFTDSNFKSTMRDKLTPPFDSSLALKHRTQTCTRGFAISYFHPNNTTMLAIPVFIHHGELAAILAIELPNVERDTQVLQTWGNKLKMVARLASASTKTEKVV</sequence>
<dbReference type="PROSITE" id="PS51077">
    <property type="entry name" value="HTH_ICLR"/>
    <property type="match status" value="1"/>
</dbReference>
<dbReference type="SMART" id="SM00346">
    <property type="entry name" value="HTH_ICLR"/>
    <property type="match status" value="1"/>
</dbReference>
<keyword evidence="2" id="KW-0238">DNA-binding</keyword>
<gene>
    <name evidence="6" type="ORF">CA267_008205</name>
</gene>
<dbReference type="Pfam" id="PF09339">
    <property type="entry name" value="HTH_IclR"/>
    <property type="match status" value="1"/>
</dbReference>
<accession>A0A6M4MDR4</accession>
<evidence type="ECO:0000259" key="4">
    <source>
        <dbReference type="PROSITE" id="PS51077"/>
    </source>
</evidence>
<dbReference type="PROSITE" id="PS51078">
    <property type="entry name" value="ICLR_ED"/>
    <property type="match status" value="1"/>
</dbReference>
<dbReference type="Gene3D" id="1.10.10.10">
    <property type="entry name" value="Winged helix-like DNA-binding domain superfamily/Winged helix DNA-binding domain"/>
    <property type="match status" value="1"/>
</dbReference>
<dbReference type="OrthoDB" id="9807558at2"/>